<protein>
    <recommendedName>
        <fullName evidence="5">Neurogenic mastermind-like N-terminal domain-containing protein</fullName>
    </recommendedName>
</protein>
<dbReference type="Gene3D" id="6.10.250.970">
    <property type="match status" value="1"/>
</dbReference>
<feature type="region of interest" description="Disordered" evidence="4">
    <location>
        <begin position="311"/>
        <end position="336"/>
    </location>
</feature>
<feature type="region of interest" description="Disordered" evidence="4">
    <location>
        <begin position="244"/>
        <end position="283"/>
    </location>
</feature>
<feature type="region of interest" description="Disordered" evidence="4">
    <location>
        <begin position="551"/>
        <end position="570"/>
    </location>
</feature>
<dbReference type="Proteomes" id="UP001642483">
    <property type="component" value="Unassembled WGS sequence"/>
</dbReference>
<dbReference type="InterPro" id="IPR019082">
    <property type="entry name" value="Mastermind-like_N"/>
</dbReference>
<evidence type="ECO:0000256" key="2">
    <source>
        <dbReference type="ARBA" id="ARBA00008081"/>
    </source>
</evidence>
<dbReference type="InterPro" id="IPR046370">
    <property type="entry name" value="MAML_N_sf"/>
</dbReference>
<dbReference type="EMBL" id="CAWYQH010000102">
    <property type="protein sequence ID" value="CAK8686412.1"/>
    <property type="molecule type" value="Genomic_DNA"/>
</dbReference>
<reference evidence="6 7" key="1">
    <citation type="submission" date="2024-02" db="EMBL/GenBank/DDBJ databases">
        <authorList>
            <person name="Daric V."/>
            <person name="Darras S."/>
        </authorList>
    </citation>
    <scope>NUCLEOTIDE SEQUENCE [LARGE SCALE GENOMIC DNA]</scope>
</reference>
<keyword evidence="3" id="KW-0539">Nucleus</keyword>
<evidence type="ECO:0000259" key="5">
    <source>
        <dbReference type="SMART" id="SM01275"/>
    </source>
</evidence>
<feature type="region of interest" description="Disordered" evidence="4">
    <location>
        <begin position="896"/>
        <end position="931"/>
    </location>
</feature>
<feature type="compositionally biased region" description="Polar residues" evidence="4">
    <location>
        <begin position="482"/>
        <end position="495"/>
    </location>
</feature>
<comment type="subcellular location">
    <subcellularLocation>
        <location evidence="1">Nucleus</location>
    </subcellularLocation>
</comment>
<feature type="compositionally biased region" description="Polar residues" evidence="4">
    <location>
        <begin position="896"/>
        <end position="913"/>
    </location>
</feature>
<feature type="region of interest" description="Disordered" evidence="4">
    <location>
        <begin position="32"/>
        <end position="97"/>
    </location>
</feature>
<evidence type="ECO:0000313" key="7">
    <source>
        <dbReference type="Proteomes" id="UP001642483"/>
    </source>
</evidence>
<feature type="domain" description="Neurogenic mastermind-like N-terminal" evidence="5">
    <location>
        <begin position="15"/>
        <end position="75"/>
    </location>
</feature>
<feature type="compositionally biased region" description="Low complexity" evidence="4">
    <location>
        <begin position="517"/>
        <end position="528"/>
    </location>
</feature>
<organism evidence="6 7">
    <name type="scientific">Clavelina lepadiformis</name>
    <name type="common">Light-bulb sea squirt</name>
    <name type="synonym">Ascidia lepadiformis</name>
    <dbReference type="NCBI Taxonomy" id="159417"/>
    <lineage>
        <taxon>Eukaryota</taxon>
        <taxon>Metazoa</taxon>
        <taxon>Chordata</taxon>
        <taxon>Tunicata</taxon>
        <taxon>Ascidiacea</taxon>
        <taxon>Aplousobranchia</taxon>
        <taxon>Clavelinidae</taxon>
        <taxon>Clavelina</taxon>
    </lineage>
</organism>
<keyword evidence="7" id="KW-1185">Reference proteome</keyword>
<dbReference type="SMART" id="SM01275">
    <property type="entry name" value="MamL-1"/>
    <property type="match status" value="1"/>
</dbReference>
<evidence type="ECO:0000256" key="1">
    <source>
        <dbReference type="ARBA" id="ARBA00004123"/>
    </source>
</evidence>
<feature type="compositionally biased region" description="Polar residues" evidence="4">
    <location>
        <begin position="554"/>
        <end position="570"/>
    </location>
</feature>
<evidence type="ECO:0000256" key="3">
    <source>
        <dbReference type="ARBA" id="ARBA00023242"/>
    </source>
</evidence>
<evidence type="ECO:0000313" key="6">
    <source>
        <dbReference type="EMBL" id="CAK8686412.1"/>
    </source>
</evidence>
<feature type="compositionally biased region" description="Low complexity" evidence="4">
    <location>
        <begin position="455"/>
        <end position="481"/>
    </location>
</feature>
<accession>A0ABP0G5G3</accession>
<feature type="region of interest" description="Disordered" evidence="4">
    <location>
        <begin position="452"/>
        <end position="529"/>
    </location>
</feature>
<feature type="compositionally biased region" description="Basic and acidic residues" evidence="4">
    <location>
        <begin position="32"/>
        <end position="44"/>
    </location>
</feature>
<dbReference type="Pfam" id="PF09596">
    <property type="entry name" value="MamL-1"/>
    <property type="match status" value="1"/>
</dbReference>
<comment type="caution">
    <text evidence="6">The sequence shown here is derived from an EMBL/GenBank/DDBJ whole genome shotgun (WGS) entry which is preliminary data.</text>
</comment>
<proteinExistence type="inferred from homology"/>
<sequence>MMPAGECVQYQAPQPLGREVVIGRLKRRADALKQRTQESEDRLRASQPVRAETERNTTAMLIQKVQEGRQKKGKYKSDVRSKSTEQTNDLRQDSSDLGLGRNMLKRRLEVNNGSLCNNGALVKPNNLLTGCDSAMTPSGGVPSYIGGQQQFDFLGDANGADNTAKKMKIDNDGQFIGNNSANNQTGAGNNNCNGNVSIQIVHQLPQRRIETTVNVNTSINSSKGIGKNGDTQSVSVDVGAKDIKQELGQDSTNQNNTFTNGSMAMGNSQSEQSCEDEGDGGFNDLLQNLLNEINNPDGNTASEFDLLQDNSTEQQTTSLGHEQQQSSNIADSSLLTEDQKTRSFQCKTEKVDFMGFVDESNPPEAQNSRTEHQQFYKSSNQTRMYKSQADGIMPQFGSDKPSSAFNATNATNQANLQQNMNLNMQQNASVVNGNMTSQHVHRLNISVNSKFNTMQEQQHQQQQQQQQQQTHQPPTPGTQQQMGVSNMTRPTSNPSDKIRHAPEGPPRLSHLPGPNKSASPSTVSYSVSHKPHPGIAYHNNGQPTGQFYPHQAQGHPQINSNNPGMTQNMMRRSPHVQLPNSSSQNYSPAYQMHRASAPGVVQGMKNPAMSGIQIPPSNMSKAQQLKELAERTDKRVPPGVSGQWSTSTSASVNMQSNMSFNGQSLSQQQHMSAEMQNYASFSSGPNPGGVDTSVPNMPQNNLSKANAAAQAALLASQRQQNAVYGARQSHYSVENYVSNQNQQAMTTKTMYGNPGMPNPQSQSRLMQRAPPQQMMRSVPTVADIPAPGSGPGMSGFYRRQVEPGFNQANMAGNSMMNTRVQQSATLTANQQKLAHRGKLMMEQYQINARQKAPSMMTPNGVPIQRGPSPLSRQAMMPSGQAHMTSHNLPPSVIQSRLPGSTNTGTVYQGSSRNPAAHPPNVPHSMNLPQAGTMQTWNRGSQLQSQAMSSNNKLPSYGMNPNSNPMPVGGQVNYQQMGGIPQRQSMGNMGVIGGAMPNNGQMQNPSAMMSQGHTGSNIHMTQHGSSNNMTSAGYLPQQQGMFSSTMGSNNGMSASNPNQSFNGVQGDMLGAFDGVFEQNNGSPNLELNIITDYLDGKYS</sequence>
<comment type="similarity">
    <text evidence="2">Belongs to the mastermind family.</text>
</comment>
<name>A0ABP0G5G3_CLALP</name>
<feature type="compositionally biased region" description="Polar residues" evidence="4">
    <location>
        <begin position="248"/>
        <end position="272"/>
    </location>
</feature>
<feature type="compositionally biased region" description="Basic and acidic residues" evidence="4">
    <location>
        <begin position="66"/>
        <end position="94"/>
    </location>
</feature>
<evidence type="ECO:0000256" key="4">
    <source>
        <dbReference type="SAM" id="MobiDB-lite"/>
    </source>
</evidence>
<gene>
    <name evidence="6" type="ORF">CVLEPA_LOCUS18344</name>
</gene>